<evidence type="ECO:0000313" key="2">
    <source>
        <dbReference type="EMBL" id="CAE4622242.1"/>
    </source>
</evidence>
<protein>
    <submittedName>
        <fullName evidence="2">Uncharacterized protein</fullName>
    </submittedName>
</protein>
<gene>
    <name evidence="2" type="ORF">DBRI00130_LOCUS22804</name>
</gene>
<dbReference type="AlphaFoldDB" id="A0A7S4VD26"/>
<organism evidence="2">
    <name type="scientific">Ditylum brightwellii</name>
    <dbReference type="NCBI Taxonomy" id="49249"/>
    <lineage>
        <taxon>Eukaryota</taxon>
        <taxon>Sar</taxon>
        <taxon>Stramenopiles</taxon>
        <taxon>Ochrophyta</taxon>
        <taxon>Bacillariophyta</taxon>
        <taxon>Mediophyceae</taxon>
        <taxon>Lithodesmiophycidae</taxon>
        <taxon>Lithodesmiales</taxon>
        <taxon>Lithodesmiaceae</taxon>
        <taxon>Ditylum</taxon>
    </lineage>
</organism>
<feature type="coiled-coil region" evidence="1">
    <location>
        <begin position="251"/>
        <end position="278"/>
    </location>
</feature>
<accession>A0A7S4VD26</accession>
<feature type="coiled-coil region" evidence="1">
    <location>
        <begin position="187"/>
        <end position="217"/>
    </location>
</feature>
<reference evidence="2" key="1">
    <citation type="submission" date="2021-01" db="EMBL/GenBank/DDBJ databases">
        <authorList>
            <person name="Corre E."/>
            <person name="Pelletier E."/>
            <person name="Niang G."/>
            <person name="Scheremetjew M."/>
            <person name="Finn R."/>
            <person name="Kale V."/>
            <person name="Holt S."/>
            <person name="Cochrane G."/>
            <person name="Meng A."/>
            <person name="Brown T."/>
            <person name="Cohen L."/>
        </authorList>
    </citation>
    <scope>NUCLEOTIDE SEQUENCE</scope>
    <source>
        <strain evidence="2">GSO104</strain>
    </source>
</reference>
<keyword evidence="1" id="KW-0175">Coiled coil</keyword>
<evidence type="ECO:0000256" key="1">
    <source>
        <dbReference type="SAM" id="Coils"/>
    </source>
</evidence>
<proteinExistence type="predicted"/>
<dbReference type="EMBL" id="HBNS01029015">
    <property type="protein sequence ID" value="CAE4622242.1"/>
    <property type="molecule type" value="Transcribed_RNA"/>
</dbReference>
<name>A0A7S4VD26_9STRA</name>
<sequence>MSLSPAHKSSLIVDQTMQQSIPPTHSINIEDTETCCTKQERRPAISKHPIHTEHDAAMTEDVWHNMHGGMKNTAFIMLNQATDHNAPPTPSINISASELCYTKNKQEKPTVIPKRPVYIEREAAMAEDSWYNTYVEMANKRERNILLQVDTKSSATEEQEALEMIRTYTAADLRANLLISQQELYMYHKLLEDIIEIRQQNKRLECLVSQLQQKQHQQLLRLEEKGMEKIYSMKCQMSQLKLEITESKDHEDRHNVDIRKVQEEKNMLEKQVEALRLKTISAVPSREETHSSQGGWRTFYWMHDQLLPSFSAQTVANAESELSTTVSPLKGHNNLCRIWRSNPKLSVTCEIRL</sequence>